<evidence type="ECO:0000256" key="1">
    <source>
        <dbReference type="ARBA" id="ARBA00004141"/>
    </source>
</evidence>
<evidence type="ECO:0000313" key="8">
    <source>
        <dbReference type="Proteomes" id="UP001311232"/>
    </source>
</evidence>
<name>A0AAV9RF07_9TELE</name>
<evidence type="ECO:0000256" key="5">
    <source>
        <dbReference type="SAM" id="MobiDB-lite"/>
    </source>
</evidence>
<evidence type="ECO:0000256" key="2">
    <source>
        <dbReference type="ARBA" id="ARBA00022692"/>
    </source>
</evidence>
<feature type="transmembrane region" description="Helical" evidence="6">
    <location>
        <begin position="12"/>
        <end position="32"/>
    </location>
</feature>
<feature type="region of interest" description="Disordered" evidence="5">
    <location>
        <begin position="229"/>
        <end position="251"/>
    </location>
</feature>
<feature type="transmembrane region" description="Helical" evidence="6">
    <location>
        <begin position="52"/>
        <end position="71"/>
    </location>
</feature>
<reference evidence="7 8" key="1">
    <citation type="submission" date="2021-06" db="EMBL/GenBank/DDBJ databases">
        <authorList>
            <person name="Palmer J.M."/>
        </authorList>
    </citation>
    <scope>NUCLEOTIDE SEQUENCE [LARGE SCALE GENOMIC DNA]</scope>
    <source>
        <strain evidence="7 8">MEX-2019</strain>
        <tissue evidence="7">Muscle</tissue>
    </source>
</reference>
<comment type="caution">
    <text evidence="7">The sequence shown here is derived from an EMBL/GenBank/DDBJ whole genome shotgun (WGS) entry which is preliminary data.</text>
</comment>
<protein>
    <submittedName>
        <fullName evidence="7">Uncharacterized protein</fullName>
    </submittedName>
</protein>
<keyword evidence="4 6" id="KW-0472">Membrane</keyword>
<keyword evidence="2 6" id="KW-0812">Transmembrane</keyword>
<keyword evidence="3 6" id="KW-1133">Transmembrane helix</keyword>
<dbReference type="GO" id="GO:0016020">
    <property type="term" value="C:membrane"/>
    <property type="evidence" value="ECO:0007669"/>
    <property type="project" value="UniProtKB-SubCell"/>
</dbReference>
<evidence type="ECO:0000256" key="4">
    <source>
        <dbReference type="ARBA" id="ARBA00023136"/>
    </source>
</evidence>
<accession>A0AAV9RF07</accession>
<evidence type="ECO:0000256" key="3">
    <source>
        <dbReference type="ARBA" id="ARBA00022989"/>
    </source>
</evidence>
<dbReference type="Gene3D" id="1.10.3430.10">
    <property type="entry name" value="Ammonium transporter AmtB like domains"/>
    <property type="match status" value="1"/>
</dbReference>
<sequence length="261" mass="29254">MSASTSLKVHLRTFVFVLEVAMIAFYAIFVTYDDNSYAKRQNNETNQMDNSIWMAFNFLTATFAIQWTILIQGFFQFYHNEICAIFLATEETYRPSMYQTFSHNSPSEGNPKLLELQKLIAGLKPVNGVLTGLVNKLPFMASPSDENCFDDQLFFDVASDFDSAEACQASLLAGDHPRNPFSTESGLWIFSWPGSCPRYSTSLFKRNLFTLPRVHLDQLSAPAEPAQPHCFQTRSLPADQPSPELLTTGPVPTLHVLSGAE</sequence>
<dbReference type="InterPro" id="IPR029020">
    <property type="entry name" value="Ammonium/urea_transptr"/>
</dbReference>
<organism evidence="7 8">
    <name type="scientific">Crenichthys baileyi</name>
    <name type="common">White River springfish</name>
    <dbReference type="NCBI Taxonomy" id="28760"/>
    <lineage>
        <taxon>Eukaryota</taxon>
        <taxon>Metazoa</taxon>
        <taxon>Chordata</taxon>
        <taxon>Craniata</taxon>
        <taxon>Vertebrata</taxon>
        <taxon>Euteleostomi</taxon>
        <taxon>Actinopterygii</taxon>
        <taxon>Neopterygii</taxon>
        <taxon>Teleostei</taxon>
        <taxon>Neoteleostei</taxon>
        <taxon>Acanthomorphata</taxon>
        <taxon>Ovalentaria</taxon>
        <taxon>Atherinomorphae</taxon>
        <taxon>Cyprinodontiformes</taxon>
        <taxon>Goodeidae</taxon>
        <taxon>Crenichthys</taxon>
    </lineage>
</organism>
<gene>
    <name evidence="7" type="ORF">CRENBAI_013958</name>
</gene>
<dbReference type="EMBL" id="JAHHUM010002020">
    <property type="protein sequence ID" value="KAK5607586.1"/>
    <property type="molecule type" value="Genomic_DNA"/>
</dbReference>
<dbReference type="Proteomes" id="UP001311232">
    <property type="component" value="Unassembled WGS sequence"/>
</dbReference>
<dbReference type="AlphaFoldDB" id="A0AAV9RF07"/>
<proteinExistence type="predicted"/>
<keyword evidence="8" id="KW-1185">Reference proteome</keyword>
<evidence type="ECO:0000256" key="6">
    <source>
        <dbReference type="SAM" id="Phobius"/>
    </source>
</evidence>
<evidence type="ECO:0000313" key="7">
    <source>
        <dbReference type="EMBL" id="KAK5607586.1"/>
    </source>
</evidence>
<comment type="subcellular location">
    <subcellularLocation>
        <location evidence="1">Membrane</location>
        <topology evidence="1">Multi-pass membrane protein</topology>
    </subcellularLocation>
</comment>